<comment type="catalytic activity">
    <reaction evidence="8 9">
        <text>a ubiquinone + NADH + 5 H(+)(in) = a ubiquinol + NAD(+) + 4 H(+)(out)</text>
        <dbReference type="Rhea" id="RHEA:29091"/>
        <dbReference type="Rhea" id="RHEA-COMP:9565"/>
        <dbReference type="Rhea" id="RHEA-COMP:9566"/>
        <dbReference type="ChEBI" id="CHEBI:15378"/>
        <dbReference type="ChEBI" id="CHEBI:16389"/>
        <dbReference type="ChEBI" id="CHEBI:17976"/>
        <dbReference type="ChEBI" id="CHEBI:57540"/>
        <dbReference type="ChEBI" id="CHEBI:57945"/>
        <dbReference type="EC" id="7.1.1.2"/>
    </reaction>
</comment>
<evidence type="ECO:0000256" key="5">
    <source>
        <dbReference type="ARBA" id="ARBA00022692"/>
    </source>
</evidence>
<evidence type="ECO:0000256" key="2">
    <source>
        <dbReference type="ARBA" id="ARBA00008472"/>
    </source>
</evidence>
<keyword evidence="5 9" id="KW-0812">Transmembrane</keyword>
<dbReference type="Pfam" id="PF00507">
    <property type="entry name" value="Oxidored_q4"/>
    <property type="match status" value="1"/>
</dbReference>
<keyword evidence="9" id="KW-0830">Ubiquinone</keyword>
<keyword evidence="4 9" id="KW-0813">Transport</keyword>
<dbReference type="InterPro" id="IPR038430">
    <property type="entry name" value="NDAH_ubi_oxred_su3_sf"/>
</dbReference>
<evidence type="ECO:0000256" key="9">
    <source>
        <dbReference type="RuleBase" id="RU003640"/>
    </source>
</evidence>
<dbReference type="PANTHER" id="PTHR11058:SF9">
    <property type="entry name" value="NADH-UBIQUINONE OXIDOREDUCTASE CHAIN 3"/>
    <property type="match status" value="1"/>
</dbReference>
<dbReference type="PANTHER" id="PTHR11058">
    <property type="entry name" value="NADH-UBIQUINONE OXIDOREDUCTASE CHAIN 3"/>
    <property type="match status" value="1"/>
</dbReference>
<keyword evidence="9" id="KW-0520">NAD</keyword>
<evidence type="ECO:0000256" key="1">
    <source>
        <dbReference type="ARBA" id="ARBA00004370"/>
    </source>
</evidence>
<feature type="transmembrane region" description="Helical" evidence="9">
    <location>
        <begin position="87"/>
        <end position="109"/>
    </location>
</feature>
<organism evidence="10">
    <name type="scientific">Megachile sculpturalis</name>
    <dbReference type="NCBI Taxonomy" id="1004196"/>
    <lineage>
        <taxon>Eukaryota</taxon>
        <taxon>Metazoa</taxon>
        <taxon>Ecdysozoa</taxon>
        <taxon>Arthropoda</taxon>
        <taxon>Hexapoda</taxon>
        <taxon>Insecta</taxon>
        <taxon>Pterygota</taxon>
        <taxon>Neoptera</taxon>
        <taxon>Endopterygota</taxon>
        <taxon>Hymenoptera</taxon>
        <taxon>Apocrita</taxon>
        <taxon>Aculeata</taxon>
        <taxon>Apoidea</taxon>
        <taxon>Anthophila</taxon>
        <taxon>Megachilidae</taxon>
        <taxon>Megachilinae</taxon>
        <taxon>Megachile</taxon>
    </lineage>
</organism>
<dbReference type="GO" id="GO:0030964">
    <property type="term" value="C:NADH dehydrogenase complex"/>
    <property type="evidence" value="ECO:0007669"/>
    <property type="project" value="TreeGrafter"/>
</dbReference>
<keyword evidence="7 9" id="KW-0472">Membrane</keyword>
<protein>
    <recommendedName>
        <fullName evidence="3 9">NADH-ubiquinone oxidoreductase chain 3</fullName>
        <ecNumber evidence="9">7.1.1.2</ecNumber>
    </recommendedName>
</protein>
<reference evidence="10" key="1">
    <citation type="submission" date="2015-06" db="EMBL/GenBank/DDBJ databases">
        <title>Sequencing and characterization of the Megachile sculpturalis (Hymenoptera: Megachilidae) mitochondrial genome.</title>
        <authorList>
            <person name="Su J.T."/>
            <person name="Zhang Y."/>
            <person name="Gu P."/>
            <person name="He B."/>
            <person name="Huang Y.D."/>
        </authorList>
    </citation>
    <scope>NUCLEOTIDE SEQUENCE</scope>
</reference>
<evidence type="ECO:0000256" key="3">
    <source>
        <dbReference type="ARBA" id="ARBA00021007"/>
    </source>
</evidence>
<dbReference type="EC" id="7.1.1.2" evidence="9"/>
<evidence type="ECO:0000256" key="4">
    <source>
        <dbReference type="ARBA" id="ARBA00022448"/>
    </source>
</evidence>
<comment type="similarity">
    <text evidence="2 9">Belongs to the complex I subunit 3 family.</text>
</comment>
<accession>A0A0M4L9T5</accession>
<sequence length="118" mass="14348">MLTMIFYLSIIIIINLLLINMNIFLSMNNKINREKNYPFECGFNMNSHSRLPFIINFYLITLLFLIFDVEIMMIIPTMYLMSSFNSMYMTLILLFFILILIISLMYEWIYSLLNWIFY</sequence>
<dbReference type="GO" id="GO:0008137">
    <property type="term" value="F:NADH dehydrogenase (ubiquinone) activity"/>
    <property type="evidence" value="ECO:0007669"/>
    <property type="project" value="UniProtKB-UniRule"/>
</dbReference>
<evidence type="ECO:0000256" key="6">
    <source>
        <dbReference type="ARBA" id="ARBA00022989"/>
    </source>
</evidence>
<keyword evidence="6 9" id="KW-1133">Transmembrane helix</keyword>
<dbReference type="Gene3D" id="1.20.58.1610">
    <property type="entry name" value="NADH:ubiquinone/plastoquinone oxidoreductase, chain 3"/>
    <property type="match status" value="1"/>
</dbReference>
<keyword evidence="9 10" id="KW-0496">Mitochondrion</keyword>
<dbReference type="EMBL" id="KT223644">
    <property type="protein sequence ID" value="ALD88449.1"/>
    <property type="molecule type" value="Genomic_DNA"/>
</dbReference>
<keyword evidence="9" id="KW-1278">Translocase</keyword>
<name>A0A0M4L9T5_9HYME</name>
<comment type="function">
    <text evidence="9">Core subunit of the mitochondrial membrane respiratory chain NADH dehydrogenase (Complex I) which catalyzes electron transfer from NADH through the respiratory chain, using ubiquinone as an electron acceptor. Essential for the catalytic activity of complex I.</text>
</comment>
<feature type="transmembrane region" description="Helical" evidence="9">
    <location>
        <begin position="53"/>
        <end position="75"/>
    </location>
</feature>
<feature type="transmembrane region" description="Helical" evidence="9">
    <location>
        <begin position="6"/>
        <end position="25"/>
    </location>
</feature>
<geneLocation type="mitochondrion" evidence="10"/>
<keyword evidence="9" id="KW-0249">Electron transport</keyword>
<evidence type="ECO:0000313" key="10">
    <source>
        <dbReference type="EMBL" id="ALD88449.1"/>
    </source>
</evidence>
<dbReference type="GO" id="GO:0031966">
    <property type="term" value="C:mitochondrial membrane"/>
    <property type="evidence" value="ECO:0007669"/>
    <property type="project" value="UniProtKB-SubCell"/>
</dbReference>
<dbReference type="AlphaFoldDB" id="A0A0M4L9T5"/>
<dbReference type="InterPro" id="IPR000440">
    <property type="entry name" value="NADH_UbQ/plastoQ_OxRdtase_su3"/>
</dbReference>
<gene>
    <name evidence="10" type="primary">ND3</name>
</gene>
<comment type="subcellular location">
    <subcellularLocation>
        <location evidence="1">Membrane</location>
    </subcellularLocation>
    <subcellularLocation>
        <location evidence="9">Mitochondrion membrane</location>
        <topology evidence="9">Multi-pass membrane protein</topology>
    </subcellularLocation>
</comment>
<proteinExistence type="inferred from homology"/>
<keyword evidence="9" id="KW-0679">Respiratory chain</keyword>
<evidence type="ECO:0000256" key="7">
    <source>
        <dbReference type="ARBA" id="ARBA00023136"/>
    </source>
</evidence>
<evidence type="ECO:0000256" key="8">
    <source>
        <dbReference type="ARBA" id="ARBA00049551"/>
    </source>
</evidence>